<proteinExistence type="predicted"/>
<organism evidence="1 2">
    <name type="scientific">Oryza sativa subsp. japonica</name>
    <name type="common">Rice</name>
    <dbReference type="NCBI Taxonomy" id="39947"/>
    <lineage>
        <taxon>Eukaryota</taxon>
        <taxon>Viridiplantae</taxon>
        <taxon>Streptophyta</taxon>
        <taxon>Embryophyta</taxon>
        <taxon>Tracheophyta</taxon>
        <taxon>Spermatophyta</taxon>
        <taxon>Magnoliopsida</taxon>
        <taxon>Liliopsida</taxon>
        <taxon>Poales</taxon>
        <taxon>Poaceae</taxon>
        <taxon>BOP clade</taxon>
        <taxon>Oryzoideae</taxon>
        <taxon>Oryzeae</taxon>
        <taxon>Oryzinae</taxon>
        <taxon>Oryza</taxon>
        <taxon>Oryza sativa</taxon>
    </lineage>
</organism>
<sequence>MYIPSVAIEPIAWNATWLPSDVRAMTNATATPSQTTLRGTSCLFTRYHTRDNGIAPSLEKASVTHLELLVTHAMPQRKTATATAPKQTIPPTPLPYLRWKAVYRACAMA</sequence>
<reference evidence="1 2" key="3">
    <citation type="journal article" date="2013" name="Rice">
        <title>Improvement of the Oryza sativa Nipponbare reference genome using next generation sequence and optical map data.</title>
        <authorList>
            <person name="Kawahara Y."/>
            <person name="de la Bastide M."/>
            <person name="Hamilton J.P."/>
            <person name="Kanamori H."/>
            <person name="McCombie W.R."/>
            <person name="Ouyang S."/>
            <person name="Schwartz D.C."/>
            <person name="Tanaka T."/>
            <person name="Wu J."/>
            <person name="Zhou S."/>
            <person name="Childs K.L."/>
            <person name="Davidson R.M."/>
            <person name="Lin H."/>
            <person name="Quesada-Ocampo L."/>
            <person name="Vaillancourt B."/>
            <person name="Sakai H."/>
            <person name="Lee S.S."/>
            <person name="Kim J."/>
            <person name="Numa H."/>
            <person name="Itoh T."/>
            <person name="Buell C.R."/>
            <person name="Matsumoto T."/>
        </authorList>
    </citation>
    <scope>NUCLEOTIDE SEQUENCE [LARGE SCALE GENOMIC DNA]</scope>
    <source>
        <strain evidence="2">cv. Nipponbare</strain>
    </source>
</reference>
<protein>
    <submittedName>
        <fullName evidence="1">Os01g0945150 protein</fullName>
    </submittedName>
</protein>
<dbReference type="EMBL" id="AP014957">
    <property type="protein sequence ID" value="BAS76185.1"/>
    <property type="molecule type" value="Genomic_DNA"/>
</dbReference>
<keyword evidence="2" id="KW-1185">Reference proteome</keyword>
<dbReference type="Gramene" id="Os01t0945150-00">
    <property type="protein sequence ID" value="Os01t0945150-00"/>
    <property type="gene ID" value="Os01g0945150"/>
</dbReference>
<accession>A0A0N7KEE4</accession>
<name>A0A0N7KEE4_ORYSJ</name>
<reference evidence="2" key="1">
    <citation type="journal article" date="2005" name="Nature">
        <title>The map-based sequence of the rice genome.</title>
        <authorList>
            <consortium name="International rice genome sequencing project (IRGSP)"/>
            <person name="Matsumoto T."/>
            <person name="Wu J."/>
            <person name="Kanamori H."/>
            <person name="Katayose Y."/>
            <person name="Fujisawa M."/>
            <person name="Namiki N."/>
            <person name="Mizuno H."/>
            <person name="Yamamoto K."/>
            <person name="Antonio B.A."/>
            <person name="Baba T."/>
            <person name="Sakata K."/>
            <person name="Nagamura Y."/>
            <person name="Aoki H."/>
            <person name="Arikawa K."/>
            <person name="Arita K."/>
            <person name="Bito T."/>
            <person name="Chiden Y."/>
            <person name="Fujitsuka N."/>
            <person name="Fukunaka R."/>
            <person name="Hamada M."/>
            <person name="Harada C."/>
            <person name="Hayashi A."/>
            <person name="Hijishita S."/>
            <person name="Honda M."/>
            <person name="Hosokawa S."/>
            <person name="Ichikawa Y."/>
            <person name="Idonuma A."/>
            <person name="Iijima M."/>
            <person name="Ikeda M."/>
            <person name="Ikeno M."/>
            <person name="Ito K."/>
            <person name="Ito S."/>
            <person name="Ito T."/>
            <person name="Ito Y."/>
            <person name="Ito Y."/>
            <person name="Iwabuchi A."/>
            <person name="Kamiya K."/>
            <person name="Karasawa W."/>
            <person name="Kurita K."/>
            <person name="Katagiri S."/>
            <person name="Kikuta A."/>
            <person name="Kobayashi H."/>
            <person name="Kobayashi N."/>
            <person name="Machita K."/>
            <person name="Maehara T."/>
            <person name="Masukawa M."/>
            <person name="Mizubayashi T."/>
            <person name="Mukai Y."/>
            <person name="Nagasaki H."/>
            <person name="Nagata Y."/>
            <person name="Naito S."/>
            <person name="Nakashima M."/>
            <person name="Nakama Y."/>
            <person name="Nakamichi Y."/>
            <person name="Nakamura M."/>
            <person name="Meguro A."/>
            <person name="Negishi M."/>
            <person name="Ohta I."/>
            <person name="Ohta T."/>
            <person name="Okamoto M."/>
            <person name="Ono N."/>
            <person name="Saji S."/>
            <person name="Sakaguchi M."/>
            <person name="Sakai K."/>
            <person name="Shibata M."/>
            <person name="Shimokawa T."/>
            <person name="Song J."/>
            <person name="Takazaki Y."/>
            <person name="Terasawa K."/>
            <person name="Tsugane M."/>
            <person name="Tsuji K."/>
            <person name="Ueda S."/>
            <person name="Waki K."/>
            <person name="Yamagata H."/>
            <person name="Yamamoto M."/>
            <person name="Yamamoto S."/>
            <person name="Yamane H."/>
            <person name="Yoshiki S."/>
            <person name="Yoshihara R."/>
            <person name="Yukawa K."/>
            <person name="Zhong H."/>
            <person name="Yano M."/>
            <person name="Yuan Q."/>
            <person name="Ouyang S."/>
            <person name="Liu J."/>
            <person name="Jones K.M."/>
            <person name="Gansberger K."/>
            <person name="Moffat K."/>
            <person name="Hill J."/>
            <person name="Bera J."/>
            <person name="Fadrosh D."/>
            <person name="Jin S."/>
            <person name="Johri S."/>
            <person name="Kim M."/>
            <person name="Overton L."/>
            <person name="Reardon M."/>
            <person name="Tsitrin T."/>
            <person name="Vuong H."/>
            <person name="Weaver B."/>
            <person name="Ciecko A."/>
            <person name="Tallon L."/>
            <person name="Jackson J."/>
            <person name="Pai G."/>
            <person name="Aken S.V."/>
            <person name="Utterback T."/>
            <person name="Reidmuller S."/>
            <person name="Feldblyum T."/>
            <person name="Hsiao J."/>
            <person name="Zismann V."/>
            <person name="Iobst S."/>
            <person name="de Vazeille A.R."/>
            <person name="Buell C.R."/>
            <person name="Ying K."/>
            <person name="Li Y."/>
            <person name="Lu T."/>
            <person name="Huang Y."/>
            <person name="Zhao Q."/>
            <person name="Feng Q."/>
            <person name="Zhang L."/>
            <person name="Zhu J."/>
            <person name="Weng Q."/>
            <person name="Mu J."/>
            <person name="Lu Y."/>
            <person name="Fan D."/>
            <person name="Liu Y."/>
            <person name="Guan J."/>
            <person name="Zhang Y."/>
            <person name="Yu S."/>
            <person name="Liu X."/>
            <person name="Zhang Y."/>
            <person name="Hong G."/>
            <person name="Han B."/>
            <person name="Choisne N."/>
            <person name="Demange N."/>
            <person name="Orjeda G."/>
            <person name="Samain S."/>
            <person name="Cattolico L."/>
            <person name="Pelletier E."/>
            <person name="Couloux A."/>
            <person name="Segurens B."/>
            <person name="Wincker P."/>
            <person name="D'Hont A."/>
            <person name="Scarpelli C."/>
            <person name="Weissenbach J."/>
            <person name="Salanoubat M."/>
            <person name="Quetier F."/>
            <person name="Yu Y."/>
            <person name="Kim H.R."/>
            <person name="Rambo T."/>
            <person name="Currie J."/>
            <person name="Collura K."/>
            <person name="Luo M."/>
            <person name="Yang T."/>
            <person name="Ammiraju J.S.S."/>
            <person name="Engler F."/>
            <person name="Soderlund C."/>
            <person name="Wing R.A."/>
            <person name="Palmer L.E."/>
            <person name="de la Bastide M."/>
            <person name="Spiegel L."/>
            <person name="Nascimento L."/>
            <person name="Zutavern T."/>
            <person name="O'Shaughnessy A."/>
            <person name="Dike S."/>
            <person name="Dedhia N."/>
            <person name="Preston R."/>
            <person name="Balija V."/>
            <person name="McCombie W.R."/>
            <person name="Chow T."/>
            <person name="Chen H."/>
            <person name="Chung M."/>
            <person name="Chen C."/>
            <person name="Shaw J."/>
            <person name="Wu H."/>
            <person name="Hsiao K."/>
            <person name="Chao Y."/>
            <person name="Chu M."/>
            <person name="Cheng C."/>
            <person name="Hour A."/>
            <person name="Lee P."/>
            <person name="Lin S."/>
            <person name="Lin Y."/>
            <person name="Liou J."/>
            <person name="Liu S."/>
            <person name="Hsing Y."/>
            <person name="Raghuvanshi S."/>
            <person name="Mohanty A."/>
            <person name="Bharti A.K."/>
            <person name="Gaur A."/>
            <person name="Gupta V."/>
            <person name="Kumar D."/>
            <person name="Ravi V."/>
            <person name="Vij S."/>
            <person name="Kapur A."/>
            <person name="Khurana P."/>
            <person name="Khurana P."/>
            <person name="Khurana J.P."/>
            <person name="Tyagi A.K."/>
            <person name="Gaikwad K."/>
            <person name="Singh A."/>
            <person name="Dalal V."/>
            <person name="Srivastava S."/>
            <person name="Dixit A."/>
            <person name="Pal A.K."/>
            <person name="Ghazi I.A."/>
            <person name="Yadav M."/>
            <person name="Pandit A."/>
            <person name="Bhargava A."/>
            <person name="Sureshbabu K."/>
            <person name="Batra K."/>
            <person name="Sharma T.R."/>
            <person name="Mohapatra T."/>
            <person name="Singh N.K."/>
            <person name="Messing J."/>
            <person name="Nelson A.B."/>
            <person name="Fuks G."/>
            <person name="Kavchok S."/>
            <person name="Keizer G."/>
            <person name="Linton E."/>
            <person name="Llaca V."/>
            <person name="Song R."/>
            <person name="Tanyolac B."/>
            <person name="Young S."/>
            <person name="Ho-Il K."/>
            <person name="Hahn J.H."/>
            <person name="Sangsakoo G."/>
            <person name="Vanavichit A."/>
            <person name="de Mattos Luiz.A.T."/>
            <person name="Zimmer P.D."/>
            <person name="Malone G."/>
            <person name="Dellagostin O."/>
            <person name="de Oliveira A.C."/>
            <person name="Bevan M."/>
            <person name="Bancroft I."/>
            <person name="Minx P."/>
            <person name="Cordum H."/>
            <person name="Wilson R."/>
            <person name="Cheng Z."/>
            <person name="Jin W."/>
            <person name="Jiang J."/>
            <person name="Leong S.A."/>
            <person name="Iwama H."/>
            <person name="Gojobori T."/>
            <person name="Itoh T."/>
            <person name="Niimura Y."/>
            <person name="Fujii Y."/>
            <person name="Habara T."/>
            <person name="Sakai H."/>
            <person name="Sato Y."/>
            <person name="Wilson G."/>
            <person name="Kumar K."/>
            <person name="McCouch S."/>
            <person name="Juretic N."/>
            <person name="Hoen D."/>
            <person name="Wright S."/>
            <person name="Bruskiewich R."/>
            <person name="Bureau T."/>
            <person name="Miyao A."/>
            <person name="Hirochika H."/>
            <person name="Nishikawa T."/>
            <person name="Kadowaki K."/>
            <person name="Sugiura M."/>
            <person name="Burr B."/>
            <person name="Sasaki T."/>
        </authorList>
    </citation>
    <scope>NUCLEOTIDE SEQUENCE [LARGE SCALE GENOMIC DNA]</scope>
    <source>
        <strain evidence="2">cv. Nipponbare</strain>
    </source>
</reference>
<dbReference type="InParanoid" id="A0A0N7KEE4"/>
<gene>
    <name evidence="1" type="ordered locus">Os01g0945150</name>
    <name evidence="1" type="ORF">OSNPB_010945150</name>
</gene>
<dbReference type="Proteomes" id="UP000059680">
    <property type="component" value="Chromosome 1"/>
</dbReference>
<dbReference type="PaxDb" id="39947-A0A0N7KEE4"/>
<dbReference type="AlphaFoldDB" id="A0A0N7KEE4"/>
<evidence type="ECO:0000313" key="2">
    <source>
        <dbReference type="Proteomes" id="UP000059680"/>
    </source>
</evidence>
<reference evidence="1 2" key="2">
    <citation type="journal article" date="2013" name="Plant Cell Physiol.">
        <title>Rice Annotation Project Database (RAP-DB): an integrative and interactive database for rice genomics.</title>
        <authorList>
            <person name="Sakai H."/>
            <person name="Lee S.S."/>
            <person name="Tanaka T."/>
            <person name="Numa H."/>
            <person name="Kim J."/>
            <person name="Kawahara Y."/>
            <person name="Wakimoto H."/>
            <person name="Yang C.C."/>
            <person name="Iwamoto M."/>
            <person name="Abe T."/>
            <person name="Yamada Y."/>
            <person name="Muto A."/>
            <person name="Inokuchi H."/>
            <person name="Ikemura T."/>
            <person name="Matsumoto T."/>
            <person name="Sasaki T."/>
            <person name="Itoh T."/>
        </authorList>
    </citation>
    <scope>NUCLEOTIDE SEQUENCE [LARGE SCALE GENOMIC DNA]</scope>
    <source>
        <strain evidence="2">cv. Nipponbare</strain>
    </source>
</reference>
<evidence type="ECO:0000313" key="1">
    <source>
        <dbReference type="EMBL" id="BAS76185.1"/>
    </source>
</evidence>